<keyword evidence="3" id="KW-1185">Reference proteome</keyword>
<dbReference type="AlphaFoldDB" id="A0A3N4IG72"/>
<name>A0A3N4IG72_ASCIM</name>
<gene>
    <name evidence="2" type="ORF">BJ508DRAFT_13622</name>
</gene>
<protein>
    <submittedName>
        <fullName evidence="2">Uncharacterized protein</fullName>
    </submittedName>
</protein>
<feature type="region of interest" description="Disordered" evidence="1">
    <location>
        <begin position="1"/>
        <end position="32"/>
    </location>
</feature>
<proteinExistence type="predicted"/>
<evidence type="ECO:0000313" key="3">
    <source>
        <dbReference type="Proteomes" id="UP000275078"/>
    </source>
</evidence>
<sequence>MARLRKNRRQQTGPSHYPPPSHKAAPHPTQNLPLVYRQNANQPPIQRFCKSQSQNIVRAGTDPRGGMTSWAKGNDVSGEDKSREFGRKEERMVR</sequence>
<reference evidence="2 3" key="1">
    <citation type="journal article" date="2018" name="Nat. Ecol. Evol.">
        <title>Pezizomycetes genomes reveal the molecular basis of ectomycorrhizal truffle lifestyle.</title>
        <authorList>
            <person name="Murat C."/>
            <person name="Payen T."/>
            <person name="Noel B."/>
            <person name="Kuo A."/>
            <person name="Morin E."/>
            <person name="Chen J."/>
            <person name="Kohler A."/>
            <person name="Krizsan K."/>
            <person name="Balestrini R."/>
            <person name="Da Silva C."/>
            <person name="Montanini B."/>
            <person name="Hainaut M."/>
            <person name="Levati E."/>
            <person name="Barry K.W."/>
            <person name="Belfiori B."/>
            <person name="Cichocki N."/>
            <person name="Clum A."/>
            <person name="Dockter R.B."/>
            <person name="Fauchery L."/>
            <person name="Guy J."/>
            <person name="Iotti M."/>
            <person name="Le Tacon F."/>
            <person name="Lindquist E.A."/>
            <person name="Lipzen A."/>
            <person name="Malagnac F."/>
            <person name="Mello A."/>
            <person name="Molinier V."/>
            <person name="Miyauchi S."/>
            <person name="Poulain J."/>
            <person name="Riccioni C."/>
            <person name="Rubini A."/>
            <person name="Sitrit Y."/>
            <person name="Splivallo R."/>
            <person name="Traeger S."/>
            <person name="Wang M."/>
            <person name="Zifcakova L."/>
            <person name="Wipf D."/>
            <person name="Zambonelli A."/>
            <person name="Paolocci F."/>
            <person name="Nowrousian M."/>
            <person name="Ottonello S."/>
            <person name="Baldrian P."/>
            <person name="Spatafora J.W."/>
            <person name="Henrissat B."/>
            <person name="Nagy L.G."/>
            <person name="Aury J.M."/>
            <person name="Wincker P."/>
            <person name="Grigoriev I.V."/>
            <person name="Bonfante P."/>
            <person name="Martin F.M."/>
        </authorList>
    </citation>
    <scope>NUCLEOTIDE SEQUENCE [LARGE SCALE GENOMIC DNA]</scope>
    <source>
        <strain evidence="2 3">RN42</strain>
    </source>
</reference>
<dbReference type="EMBL" id="ML119655">
    <property type="protein sequence ID" value="RPA85152.1"/>
    <property type="molecule type" value="Genomic_DNA"/>
</dbReference>
<dbReference type="Proteomes" id="UP000275078">
    <property type="component" value="Unassembled WGS sequence"/>
</dbReference>
<organism evidence="2 3">
    <name type="scientific">Ascobolus immersus RN42</name>
    <dbReference type="NCBI Taxonomy" id="1160509"/>
    <lineage>
        <taxon>Eukaryota</taxon>
        <taxon>Fungi</taxon>
        <taxon>Dikarya</taxon>
        <taxon>Ascomycota</taxon>
        <taxon>Pezizomycotina</taxon>
        <taxon>Pezizomycetes</taxon>
        <taxon>Pezizales</taxon>
        <taxon>Ascobolaceae</taxon>
        <taxon>Ascobolus</taxon>
    </lineage>
</organism>
<accession>A0A3N4IG72</accession>
<feature type="compositionally biased region" description="Basic and acidic residues" evidence="1">
    <location>
        <begin position="78"/>
        <end position="94"/>
    </location>
</feature>
<evidence type="ECO:0000313" key="2">
    <source>
        <dbReference type="EMBL" id="RPA85152.1"/>
    </source>
</evidence>
<feature type="region of interest" description="Disordered" evidence="1">
    <location>
        <begin position="51"/>
        <end position="94"/>
    </location>
</feature>
<evidence type="ECO:0000256" key="1">
    <source>
        <dbReference type="SAM" id="MobiDB-lite"/>
    </source>
</evidence>